<protein>
    <recommendedName>
        <fullName evidence="4">Secreted protein</fullName>
    </recommendedName>
</protein>
<dbReference type="EMBL" id="CP012673">
    <property type="protein sequence ID" value="AUX48272.1"/>
    <property type="molecule type" value="Genomic_DNA"/>
</dbReference>
<feature type="chain" id="PRO_5014669124" description="Secreted protein" evidence="1">
    <location>
        <begin position="27"/>
        <end position="204"/>
    </location>
</feature>
<dbReference type="AlphaFoldDB" id="A0A2L0F9V5"/>
<accession>A0A2L0F9V5</accession>
<evidence type="ECO:0000313" key="2">
    <source>
        <dbReference type="EMBL" id="AUX48272.1"/>
    </source>
</evidence>
<dbReference type="OrthoDB" id="5524283at2"/>
<evidence type="ECO:0000256" key="1">
    <source>
        <dbReference type="SAM" id="SignalP"/>
    </source>
</evidence>
<sequence>MLPARRTAALITTFLGTVLAQGPAHAEPQASAGLTVGLAGAGLERRFWDVTLFHAGLRGDVLFGREGNDDFGVGPYAEVLTHAFDEIQLGAGISALAPVLDLFPLVVSTGLYGRWSEDGGPLEPGVTAAVFWGPRSYNFHSSYGMSTGLLAQMRLGLGASRETAVVLAAQLDVTLLGLPFILLVNAIQGPSPEATPLRRAAPAR</sequence>
<proteinExistence type="predicted"/>
<feature type="signal peptide" evidence="1">
    <location>
        <begin position="1"/>
        <end position="26"/>
    </location>
</feature>
<gene>
    <name evidence="2" type="ORF">SOCE26_098040</name>
</gene>
<reference evidence="2 3" key="1">
    <citation type="submission" date="2015-09" db="EMBL/GenBank/DDBJ databases">
        <title>Sorangium comparison.</title>
        <authorList>
            <person name="Zaburannyi N."/>
            <person name="Bunk B."/>
            <person name="Overmann J."/>
            <person name="Mueller R."/>
        </authorList>
    </citation>
    <scope>NUCLEOTIDE SEQUENCE [LARGE SCALE GENOMIC DNA]</scope>
    <source>
        <strain evidence="2 3">So ce26</strain>
    </source>
</reference>
<dbReference type="Proteomes" id="UP000238348">
    <property type="component" value="Chromosome"/>
</dbReference>
<keyword evidence="1" id="KW-0732">Signal</keyword>
<name>A0A2L0F9V5_SORCE</name>
<evidence type="ECO:0008006" key="4">
    <source>
        <dbReference type="Google" id="ProtNLM"/>
    </source>
</evidence>
<organism evidence="2 3">
    <name type="scientific">Sorangium cellulosum</name>
    <name type="common">Polyangium cellulosum</name>
    <dbReference type="NCBI Taxonomy" id="56"/>
    <lineage>
        <taxon>Bacteria</taxon>
        <taxon>Pseudomonadati</taxon>
        <taxon>Myxococcota</taxon>
        <taxon>Polyangia</taxon>
        <taxon>Polyangiales</taxon>
        <taxon>Polyangiaceae</taxon>
        <taxon>Sorangium</taxon>
    </lineage>
</organism>
<evidence type="ECO:0000313" key="3">
    <source>
        <dbReference type="Proteomes" id="UP000238348"/>
    </source>
</evidence>
<dbReference type="RefSeq" id="WP_104986153.1">
    <property type="nucleotide sequence ID" value="NZ_CP012673.1"/>
</dbReference>